<keyword evidence="11" id="KW-1185">Reference proteome</keyword>
<feature type="transmembrane region" description="Helical" evidence="8">
    <location>
        <begin position="211"/>
        <end position="237"/>
    </location>
</feature>
<keyword evidence="4" id="KW-0997">Cell inner membrane</keyword>
<evidence type="ECO:0000256" key="4">
    <source>
        <dbReference type="ARBA" id="ARBA00022519"/>
    </source>
</evidence>
<dbReference type="Gene3D" id="1.20.81.30">
    <property type="entry name" value="Type II secretion system (T2SS), domain F"/>
    <property type="match status" value="2"/>
</dbReference>
<dbReference type="GO" id="GO:0015627">
    <property type="term" value="C:type II protein secretion system complex"/>
    <property type="evidence" value="ECO:0007669"/>
    <property type="project" value="InterPro"/>
</dbReference>
<dbReference type="GO" id="GO:0015628">
    <property type="term" value="P:protein secretion by the type II secretion system"/>
    <property type="evidence" value="ECO:0007669"/>
    <property type="project" value="InterPro"/>
</dbReference>
<proteinExistence type="inferred from homology"/>
<evidence type="ECO:0000256" key="2">
    <source>
        <dbReference type="ARBA" id="ARBA00005745"/>
    </source>
</evidence>
<dbReference type="InterPro" id="IPR018076">
    <property type="entry name" value="T2SS_GspF_dom"/>
</dbReference>
<evidence type="ECO:0000313" key="11">
    <source>
        <dbReference type="Proteomes" id="UP000184226"/>
    </source>
</evidence>
<comment type="similarity">
    <text evidence="2">Belongs to the GSP F family.</text>
</comment>
<evidence type="ECO:0000256" key="1">
    <source>
        <dbReference type="ARBA" id="ARBA00004429"/>
    </source>
</evidence>
<dbReference type="InterPro" id="IPR011850">
    <property type="entry name" value="T2SS_GspF"/>
</dbReference>
<keyword evidence="3" id="KW-1003">Cell membrane</keyword>
<feature type="domain" description="Type II secretion system protein GspF" evidence="9">
    <location>
        <begin position="70"/>
        <end position="192"/>
    </location>
</feature>
<dbReference type="NCBIfam" id="TIGR02120">
    <property type="entry name" value="GspF"/>
    <property type="match status" value="1"/>
</dbReference>
<keyword evidence="5 8" id="KW-0812">Transmembrane</keyword>
<dbReference type="InterPro" id="IPR003004">
    <property type="entry name" value="GspF/PilC"/>
</dbReference>
<name>A0A1M5NV30_9BURK</name>
<accession>A0A1M5NV30</accession>
<keyword evidence="6 8" id="KW-1133">Transmembrane helix</keyword>
<organism evidence="10 11">
    <name type="scientific">Pollutimonas bauzanensis</name>
    <dbReference type="NCBI Taxonomy" id="658167"/>
    <lineage>
        <taxon>Bacteria</taxon>
        <taxon>Pseudomonadati</taxon>
        <taxon>Pseudomonadota</taxon>
        <taxon>Betaproteobacteria</taxon>
        <taxon>Burkholderiales</taxon>
        <taxon>Alcaligenaceae</taxon>
        <taxon>Pollutimonas</taxon>
    </lineage>
</organism>
<feature type="transmembrane region" description="Helical" evidence="8">
    <location>
        <begin position="371"/>
        <end position="396"/>
    </location>
</feature>
<gene>
    <name evidence="10" type="ORF">SAMN04488135_101624</name>
</gene>
<dbReference type="InterPro" id="IPR042094">
    <property type="entry name" value="T2SS_GspF_sf"/>
</dbReference>
<evidence type="ECO:0000256" key="6">
    <source>
        <dbReference type="ARBA" id="ARBA00022989"/>
    </source>
</evidence>
<dbReference type="STRING" id="658167.SAMN04488135_101624"/>
<evidence type="ECO:0000256" key="7">
    <source>
        <dbReference type="ARBA" id="ARBA00023136"/>
    </source>
</evidence>
<evidence type="ECO:0000256" key="3">
    <source>
        <dbReference type="ARBA" id="ARBA00022475"/>
    </source>
</evidence>
<dbReference type="AlphaFoldDB" id="A0A1M5NV30"/>
<dbReference type="OrthoDB" id="9805682at2"/>
<dbReference type="GO" id="GO:0005886">
    <property type="term" value="C:plasma membrane"/>
    <property type="evidence" value="ECO:0007669"/>
    <property type="project" value="UniProtKB-SubCell"/>
</dbReference>
<dbReference type="RefSeq" id="WP_073101583.1">
    <property type="nucleotide sequence ID" value="NZ_FQXE01000001.1"/>
</dbReference>
<evidence type="ECO:0000259" key="9">
    <source>
        <dbReference type="Pfam" id="PF00482"/>
    </source>
</evidence>
<reference evidence="10 11" key="1">
    <citation type="submission" date="2016-11" db="EMBL/GenBank/DDBJ databases">
        <authorList>
            <person name="Jaros S."/>
            <person name="Januszkiewicz K."/>
            <person name="Wedrychowicz H."/>
        </authorList>
    </citation>
    <scope>NUCLEOTIDE SEQUENCE [LARGE SCALE GENOMIC DNA]</scope>
    <source>
        <strain evidence="10 11">CGMCC 1.10190</strain>
    </source>
</reference>
<feature type="domain" description="Type II secretion system protein GspF" evidence="9">
    <location>
        <begin position="272"/>
        <end position="394"/>
    </location>
</feature>
<dbReference type="Pfam" id="PF00482">
    <property type="entry name" value="T2SSF"/>
    <property type="match status" value="2"/>
</dbReference>
<sequence>MPSYQYEAADAAGRTERGLIDADSERNARQALRSRGLLPLSLRATPGGRARGGGVIKGARINDADLGWLTRQLASLLAARLPLEAALSATLEQAERKHVAHVLASVRADIRAGHRLGEALAARPRDFPEIYRALVDAGEQSGDLAQVLEKLADYIESRGALRNKILTAFIYPVIVTCVSIGIVIFLLSYVVPQVVGAFSQAHQALPALTRLMLAVSGFVRAWGALAIAIMAGAFALWRWHLRRPAARLAWHARVLRLPLLGRYALGVDVARFAATLAILTSSNVPLLAALEAARRTLGNDRLRLAVDEATARVREGSPLGSALQAQKVFPPLLIHLIGSGERTGELPTMLARAAHTLSTELERRAMTMTALLEPLMILVMGGIVLVIVLAVMLPIIEINQLVQ</sequence>
<evidence type="ECO:0000313" key="10">
    <source>
        <dbReference type="EMBL" id="SHG93360.1"/>
    </source>
</evidence>
<dbReference type="PANTHER" id="PTHR30012">
    <property type="entry name" value="GENERAL SECRETION PATHWAY PROTEIN"/>
    <property type="match status" value="1"/>
</dbReference>
<dbReference type="FunFam" id="1.20.81.30:FF:000001">
    <property type="entry name" value="Type II secretion system protein F"/>
    <property type="match status" value="2"/>
</dbReference>
<dbReference type="EMBL" id="FQXE01000001">
    <property type="protein sequence ID" value="SHG93360.1"/>
    <property type="molecule type" value="Genomic_DNA"/>
</dbReference>
<dbReference type="PANTHER" id="PTHR30012:SF0">
    <property type="entry name" value="TYPE II SECRETION SYSTEM PROTEIN F-RELATED"/>
    <property type="match status" value="1"/>
</dbReference>
<feature type="transmembrane region" description="Helical" evidence="8">
    <location>
        <begin position="168"/>
        <end position="191"/>
    </location>
</feature>
<dbReference type="PRINTS" id="PR00812">
    <property type="entry name" value="BCTERIALGSPF"/>
</dbReference>
<keyword evidence="7 8" id="KW-0472">Membrane</keyword>
<protein>
    <submittedName>
        <fullName evidence="10">Type II secretion system protein F (GspF)</fullName>
    </submittedName>
</protein>
<evidence type="ECO:0000256" key="5">
    <source>
        <dbReference type="ARBA" id="ARBA00022692"/>
    </source>
</evidence>
<comment type="subcellular location">
    <subcellularLocation>
        <location evidence="1">Cell inner membrane</location>
        <topology evidence="1">Multi-pass membrane protein</topology>
    </subcellularLocation>
</comment>
<evidence type="ECO:0000256" key="8">
    <source>
        <dbReference type="SAM" id="Phobius"/>
    </source>
</evidence>
<dbReference type="Proteomes" id="UP000184226">
    <property type="component" value="Unassembled WGS sequence"/>
</dbReference>